<keyword evidence="1" id="KW-0732">Signal</keyword>
<reference evidence="2 3" key="1">
    <citation type="submission" date="2019-05" db="EMBL/GenBank/DDBJ databases">
        <title>Panacibacter sp. strain 17mud1-8 Genome sequencing and assembly.</title>
        <authorList>
            <person name="Chhetri G."/>
        </authorList>
    </citation>
    <scope>NUCLEOTIDE SEQUENCE [LARGE SCALE GENOMIC DNA]</scope>
    <source>
        <strain evidence="2 3">17mud1-8</strain>
    </source>
</reference>
<evidence type="ECO:0000256" key="1">
    <source>
        <dbReference type="SAM" id="SignalP"/>
    </source>
</evidence>
<dbReference type="EMBL" id="SZQL01000001">
    <property type="protein sequence ID" value="TKK71702.1"/>
    <property type="molecule type" value="Genomic_DNA"/>
</dbReference>
<name>A0A4U3L9E6_9BACT</name>
<proteinExistence type="predicted"/>
<evidence type="ECO:0000313" key="2">
    <source>
        <dbReference type="EMBL" id="TKK71702.1"/>
    </source>
</evidence>
<comment type="caution">
    <text evidence="2">The sequence shown here is derived from an EMBL/GenBank/DDBJ whole genome shotgun (WGS) entry which is preliminary data.</text>
</comment>
<dbReference type="AlphaFoldDB" id="A0A4U3L9E6"/>
<organism evidence="2 3">
    <name type="scientific">Ilyomonas limi</name>
    <dbReference type="NCBI Taxonomy" id="2575867"/>
    <lineage>
        <taxon>Bacteria</taxon>
        <taxon>Pseudomonadati</taxon>
        <taxon>Bacteroidota</taxon>
        <taxon>Chitinophagia</taxon>
        <taxon>Chitinophagales</taxon>
        <taxon>Chitinophagaceae</taxon>
        <taxon>Ilyomonas</taxon>
    </lineage>
</organism>
<dbReference type="Proteomes" id="UP000305848">
    <property type="component" value="Unassembled WGS sequence"/>
</dbReference>
<gene>
    <name evidence="2" type="ORF">FC093_01385</name>
</gene>
<feature type="signal peptide" evidence="1">
    <location>
        <begin position="1"/>
        <end position="24"/>
    </location>
</feature>
<sequence length="82" mass="9086">MEKCQTKRPLLAFILLCTGLSTKAQLLLNINTLNGDTIVGTSYQMLRTDTLVGATNEQPGTHSSNKVCNIKREKHLMVFLHA</sequence>
<feature type="chain" id="PRO_5020603346" evidence="1">
    <location>
        <begin position="25"/>
        <end position="82"/>
    </location>
</feature>
<evidence type="ECO:0000313" key="3">
    <source>
        <dbReference type="Proteomes" id="UP000305848"/>
    </source>
</evidence>
<dbReference type="RefSeq" id="WP_137259942.1">
    <property type="nucleotide sequence ID" value="NZ_SZQL01000001.1"/>
</dbReference>
<accession>A0A4U3L9E6</accession>
<keyword evidence="3" id="KW-1185">Reference proteome</keyword>
<protein>
    <submittedName>
        <fullName evidence="2">Uncharacterized protein</fullName>
    </submittedName>
</protein>